<dbReference type="Proteomes" id="UP000095286">
    <property type="component" value="Unplaced"/>
</dbReference>
<evidence type="ECO:0000313" key="2">
    <source>
        <dbReference type="WBParaSite" id="RSKR_0000884800.1"/>
    </source>
</evidence>
<sequence>MAIQLILLINVQEKEQIMQTNIWITLRWNDRNLVWNPTDYSDIKEVRVAPDRMWTPEIVLFNNADGNFEVSFMCNCIISNNGDVLWVPPAIYKSSCIIDVEFFPFDSQICILIFGSWTYNSDEVKLDFLGAHYIDLSSYSPSSIWDLTDAPATLVKQRTRIEFQVRMRRKPLFFTIVLLIPVVIMAFLSVSVYFLPTESTEKITLTLSLLLSIVLFLLVVSKILPPTSSTIPLLAKYLLLTFVLNVITILATVVIVNVYFRSPTTHRMPSWVRFVFLDTLSLFLCMKRPKVISAIKPSKNKVVTNKISTKLPGIGEFNAVNKVHHPMCSEIGDDDTWRLPAIHVYEDNPITTGKDEQTSEFYPLTKNISDAISSIEYITNHIKENEEYKMYRDDWKYVGMILDRLMLYIFFGITLGGTIGILFSSPTVFENGNQKDELQKLIALYIEASEDS</sequence>
<protein>
    <submittedName>
        <fullName evidence="2">Neur_chan_LBD domain-containing protein</fullName>
    </submittedName>
</protein>
<accession>A0AC35U9N3</accession>
<reference evidence="2" key="1">
    <citation type="submission" date="2016-11" db="UniProtKB">
        <authorList>
            <consortium name="WormBaseParasite"/>
        </authorList>
    </citation>
    <scope>IDENTIFICATION</scope>
    <source>
        <strain evidence="2">KR3021</strain>
    </source>
</reference>
<proteinExistence type="predicted"/>
<organism evidence="1 2">
    <name type="scientific">Rhabditophanes sp. KR3021</name>
    <dbReference type="NCBI Taxonomy" id="114890"/>
    <lineage>
        <taxon>Eukaryota</taxon>
        <taxon>Metazoa</taxon>
        <taxon>Ecdysozoa</taxon>
        <taxon>Nematoda</taxon>
        <taxon>Chromadorea</taxon>
        <taxon>Rhabditida</taxon>
        <taxon>Tylenchina</taxon>
        <taxon>Panagrolaimomorpha</taxon>
        <taxon>Strongyloidoidea</taxon>
        <taxon>Alloionematidae</taxon>
        <taxon>Rhabditophanes</taxon>
    </lineage>
</organism>
<name>A0AC35U9N3_9BILA</name>
<evidence type="ECO:0000313" key="1">
    <source>
        <dbReference type="Proteomes" id="UP000095286"/>
    </source>
</evidence>
<dbReference type="WBParaSite" id="RSKR_0000884800.1">
    <property type="protein sequence ID" value="RSKR_0000884800.1"/>
    <property type="gene ID" value="RSKR_0000884800"/>
</dbReference>